<dbReference type="InterPro" id="IPR011322">
    <property type="entry name" value="N-reg_PII-like_a/b"/>
</dbReference>
<comment type="similarity">
    <text evidence="1">Belongs to the P(II) protein family.</text>
</comment>
<dbReference type="GO" id="GO:0005829">
    <property type="term" value="C:cytosol"/>
    <property type="evidence" value="ECO:0007669"/>
    <property type="project" value="TreeGrafter"/>
</dbReference>
<keyword evidence="3" id="KW-1185">Reference proteome</keyword>
<evidence type="ECO:0000313" key="2">
    <source>
        <dbReference type="EMBL" id="MCC3146002.1"/>
    </source>
</evidence>
<evidence type="ECO:0000256" key="1">
    <source>
        <dbReference type="RuleBase" id="RU003936"/>
    </source>
</evidence>
<reference evidence="2 3" key="1">
    <citation type="submission" date="2021-10" db="EMBL/GenBank/DDBJ databases">
        <authorList>
            <person name="Grouzdev D.S."/>
            <person name="Pantiukh K.S."/>
            <person name="Krutkina M.S."/>
        </authorList>
    </citation>
    <scope>NUCLEOTIDE SEQUENCE [LARGE SCALE GENOMIC DNA]</scope>
    <source>
        <strain evidence="2 3">Z-7514</strain>
    </source>
</reference>
<dbReference type="PANTHER" id="PTHR30115:SF11">
    <property type="entry name" value="NITROGEN REGULATORY PROTEIN P-II HOMOLOG"/>
    <property type="match status" value="1"/>
</dbReference>
<accession>A0AAW4X2C8</accession>
<dbReference type="Gene3D" id="3.30.70.120">
    <property type="match status" value="1"/>
</dbReference>
<protein>
    <submittedName>
        <fullName evidence="2">P-II family nitrogen regulator</fullName>
    </submittedName>
</protein>
<dbReference type="GO" id="GO:0005524">
    <property type="term" value="F:ATP binding"/>
    <property type="evidence" value="ECO:0007669"/>
    <property type="project" value="TreeGrafter"/>
</dbReference>
<dbReference type="InterPro" id="IPR015867">
    <property type="entry name" value="N-reg_PII/ATP_PRibTrfase_C"/>
</dbReference>
<dbReference type="EMBL" id="JAJFAT010000027">
    <property type="protein sequence ID" value="MCC3146002.1"/>
    <property type="molecule type" value="Genomic_DNA"/>
</dbReference>
<gene>
    <name evidence="2" type="ORF">LJ207_11820</name>
</gene>
<name>A0AAW4X2C8_9FIRM</name>
<dbReference type="GO" id="GO:0030234">
    <property type="term" value="F:enzyme regulator activity"/>
    <property type="evidence" value="ECO:0007669"/>
    <property type="project" value="InterPro"/>
</dbReference>
<dbReference type="PANTHER" id="PTHR30115">
    <property type="entry name" value="NITROGEN REGULATORY PROTEIN P-II"/>
    <property type="match status" value="1"/>
</dbReference>
<dbReference type="Pfam" id="PF00543">
    <property type="entry name" value="P-II"/>
    <property type="match status" value="1"/>
</dbReference>
<evidence type="ECO:0000313" key="3">
    <source>
        <dbReference type="Proteomes" id="UP001199296"/>
    </source>
</evidence>
<dbReference type="InterPro" id="IPR017918">
    <property type="entry name" value="N-reg_PII_CS"/>
</dbReference>
<dbReference type="SMART" id="SM00938">
    <property type="entry name" value="P-II"/>
    <property type="match status" value="1"/>
</dbReference>
<dbReference type="PROSITE" id="PS51343">
    <property type="entry name" value="PII_GLNB_DOM"/>
    <property type="match status" value="1"/>
</dbReference>
<proteinExistence type="inferred from homology"/>
<dbReference type="PRINTS" id="PR00340">
    <property type="entry name" value="PIIGLNB"/>
</dbReference>
<comment type="caution">
    <text evidence="2">The sequence shown here is derived from an EMBL/GenBank/DDBJ whole genome shotgun (WGS) entry which is preliminary data.</text>
</comment>
<dbReference type="AlphaFoldDB" id="A0AAW4X2C8"/>
<dbReference type="PROSITE" id="PS00638">
    <property type="entry name" value="PII_GLNB_CTER"/>
    <property type="match status" value="1"/>
</dbReference>
<dbReference type="Proteomes" id="UP001199296">
    <property type="component" value="Unassembled WGS sequence"/>
</dbReference>
<sequence length="99" mass="11156">MKKIEALIRPEKLNKLTEKLKAMGLKELNTVEFASYNLEKDKRVVKTKIEFVINYSEADKFIDAIKNTVYTGESGDGKIFVSDVEVSVKISTGKEVKAL</sequence>
<organism evidence="2 3">
    <name type="scientific">Halanaerobium polyolivorans</name>
    <dbReference type="NCBI Taxonomy" id="2886943"/>
    <lineage>
        <taxon>Bacteria</taxon>
        <taxon>Bacillati</taxon>
        <taxon>Bacillota</taxon>
        <taxon>Clostridia</taxon>
        <taxon>Halanaerobiales</taxon>
        <taxon>Halanaerobiaceae</taxon>
        <taxon>Halanaerobium</taxon>
    </lineage>
</organism>
<dbReference type="SUPFAM" id="SSF54913">
    <property type="entry name" value="GlnB-like"/>
    <property type="match status" value="1"/>
</dbReference>
<dbReference type="GO" id="GO:0006808">
    <property type="term" value="P:regulation of nitrogen utilization"/>
    <property type="evidence" value="ECO:0007669"/>
    <property type="project" value="InterPro"/>
</dbReference>
<dbReference type="RefSeq" id="WP_229346702.1">
    <property type="nucleotide sequence ID" value="NZ_JAJFAT010000027.1"/>
</dbReference>
<dbReference type="InterPro" id="IPR002187">
    <property type="entry name" value="N-reg_PII"/>
</dbReference>